<accession>A0A085VYT3</accession>
<evidence type="ECO:0000313" key="2">
    <source>
        <dbReference type="Proteomes" id="UP000028725"/>
    </source>
</evidence>
<name>A0A085VYT3_9BACT</name>
<dbReference type="AlphaFoldDB" id="A0A085VYT3"/>
<comment type="caution">
    <text evidence="1">The sequence shown here is derived from an EMBL/GenBank/DDBJ whole genome shotgun (WGS) entry which is preliminary data.</text>
</comment>
<proteinExistence type="predicted"/>
<protein>
    <submittedName>
        <fullName evidence="1">Uncharacterized protein</fullName>
    </submittedName>
</protein>
<evidence type="ECO:0000313" key="1">
    <source>
        <dbReference type="EMBL" id="KFE60596.1"/>
    </source>
</evidence>
<sequence length="54" mass="6112">MLQDPRAALKKHFKYKLDPKIDLSVVEEGQKEGAKLTLHLPSKRSKAPNIRIAC</sequence>
<keyword evidence="2" id="KW-1185">Reference proteome</keyword>
<gene>
    <name evidence="1" type="ORF">DB31_5935</name>
</gene>
<dbReference type="Proteomes" id="UP000028725">
    <property type="component" value="Unassembled WGS sequence"/>
</dbReference>
<reference evidence="1 2" key="1">
    <citation type="submission" date="2014-04" db="EMBL/GenBank/DDBJ databases">
        <title>Genome assembly of Hyalangium minutum DSM 14724.</title>
        <authorList>
            <person name="Sharma G."/>
            <person name="Subramanian S."/>
        </authorList>
    </citation>
    <scope>NUCLEOTIDE SEQUENCE [LARGE SCALE GENOMIC DNA]</scope>
    <source>
        <strain evidence="1 2">DSM 14724</strain>
    </source>
</reference>
<organism evidence="1 2">
    <name type="scientific">Hyalangium minutum</name>
    <dbReference type="NCBI Taxonomy" id="394096"/>
    <lineage>
        <taxon>Bacteria</taxon>
        <taxon>Pseudomonadati</taxon>
        <taxon>Myxococcota</taxon>
        <taxon>Myxococcia</taxon>
        <taxon>Myxococcales</taxon>
        <taxon>Cystobacterineae</taxon>
        <taxon>Archangiaceae</taxon>
        <taxon>Hyalangium</taxon>
    </lineage>
</organism>
<dbReference type="EMBL" id="JMCB01000030">
    <property type="protein sequence ID" value="KFE60596.1"/>
    <property type="molecule type" value="Genomic_DNA"/>
</dbReference>
<dbReference type="STRING" id="394096.DB31_5935"/>